<dbReference type="EMBL" id="BARU01002943">
    <property type="protein sequence ID" value="GAH19322.1"/>
    <property type="molecule type" value="Genomic_DNA"/>
</dbReference>
<accession>X1DGK1</accession>
<evidence type="ECO:0000313" key="1">
    <source>
        <dbReference type="EMBL" id="GAH19322.1"/>
    </source>
</evidence>
<organism evidence="1">
    <name type="scientific">marine sediment metagenome</name>
    <dbReference type="NCBI Taxonomy" id="412755"/>
    <lineage>
        <taxon>unclassified sequences</taxon>
        <taxon>metagenomes</taxon>
        <taxon>ecological metagenomes</taxon>
    </lineage>
</organism>
<proteinExistence type="predicted"/>
<feature type="non-terminal residue" evidence="1">
    <location>
        <position position="1"/>
    </location>
</feature>
<dbReference type="AlphaFoldDB" id="X1DGK1"/>
<protein>
    <submittedName>
        <fullName evidence="1">Uncharacterized protein</fullName>
    </submittedName>
</protein>
<reference evidence="1" key="1">
    <citation type="journal article" date="2014" name="Front. Microbiol.">
        <title>High frequency of phylogenetically diverse reductive dehalogenase-homologous genes in deep subseafloor sedimentary metagenomes.</title>
        <authorList>
            <person name="Kawai M."/>
            <person name="Futagami T."/>
            <person name="Toyoda A."/>
            <person name="Takaki Y."/>
            <person name="Nishi S."/>
            <person name="Hori S."/>
            <person name="Arai W."/>
            <person name="Tsubouchi T."/>
            <person name="Morono Y."/>
            <person name="Uchiyama I."/>
            <person name="Ito T."/>
            <person name="Fujiyama A."/>
            <person name="Inagaki F."/>
            <person name="Takami H."/>
        </authorList>
    </citation>
    <scope>NUCLEOTIDE SEQUENCE</scope>
    <source>
        <strain evidence="1">Expedition CK06-06</strain>
    </source>
</reference>
<gene>
    <name evidence="1" type="ORF">S03H2_06641</name>
</gene>
<name>X1DGK1_9ZZZZ</name>
<sequence length="333" mass="37377">QKGMNYGDGDHPMAPMNPSLLQAVYKSGSPYYTQPVDINDFATQKWDLSTFDRALTGLATGQLMIKEIEWAKQFHVDEHFGKPTDNFGAQWRFIGSVLVMQSKMQAMHFLNKRDRFDLSDGGDYVMLWALSDLGNVLELDKLLYSESNRYKDLEASGMFLSAADSMFSGIKDKMPASIMEKSLALQSFVWYAASTHTIMGRAEALLNMKKISDELKRMTPRNAAERAYMIRGLIEAKRTLGIQIDEIAKLASELFDDFDDSLGTFGSQTTYTTDDVAIIVGALNAIRIFEGATIDTERAEEVFTIFFETVLNKAGMQQSAPPIPVFKGTFEYE</sequence>
<comment type="caution">
    <text evidence="1">The sequence shown here is derived from an EMBL/GenBank/DDBJ whole genome shotgun (WGS) entry which is preliminary data.</text>
</comment>
<feature type="non-terminal residue" evidence="1">
    <location>
        <position position="333"/>
    </location>
</feature>